<evidence type="ECO:0000313" key="2">
    <source>
        <dbReference type="Proteomes" id="UP000541352"/>
    </source>
</evidence>
<gene>
    <name evidence="1" type="ORF">FHS57_006232</name>
</gene>
<organism evidence="1 2">
    <name type="scientific">Runella defluvii</name>
    <dbReference type="NCBI Taxonomy" id="370973"/>
    <lineage>
        <taxon>Bacteria</taxon>
        <taxon>Pseudomonadati</taxon>
        <taxon>Bacteroidota</taxon>
        <taxon>Cytophagia</taxon>
        <taxon>Cytophagales</taxon>
        <taxon>Spirosomataceae</taxon>
        <taxon>Runella</taxon>
    </lineage>
</organism>
<reference evidence="1 2" key="1">
    <citation type="submission" date="2020-08" db="EMBL/GenBank/DDBJ databases">
        <title>Genomic Encyclopedia of Type Strains, Phase IV (KMG-IV): sequencing the most valuable type-strain genomes for metagenomic binning, comparative biology and taxonomic classification.</title>
        <authorList>
            <person name="Goeker M."/>
        </authorList>
    </citation>
    <scope>NUCLEOTIDE SEQUENCE [LARGE SCALE GENOMIC DNA]</scope>
    <source>
        <strain evidence="1 2">DSM 17976</strain>
    </source>
</reference>
<name>A0A7W5ZUA1_9BACT</name>
<accession>A0A7W5ZUA1</accession>
<protein>
    <submittedName>
        <fullName evidence="1">Uncharacterized protein</fullName>
    </submittedName>
</protein>
<dbReference type="AlphaFoldDB" id="A0A7W5ZUA1"/>
<dbReference type="RefSeq" id="WP_183980402.1">
    <property type="nucleotide sequence ID" value="NZ_JACIBY010000029.1"/>
</dbReference>
<comment type="caution">
    <text evidence="1">The sequence shown here is derived from an EMBL/GenBank/DDBJ whole genome shotgun (WGS) entry which is preliminary data.</text>
</comment>
<keyword evidence="2" id="KW-1185">Reference proteome</keyword>
<proteinExistence type="predicted"/>
<dbReference type="Proteomes" id="UP000541352">
    <property type="component" value="Unassembled WGS sequence"/>
</dbReference>
<evidence type="ECO:0000313" key="1">
    <source>
        <dbReference type="EMBL" id="MBB3842201.1"/>
    </source>
</evidence>
<sequence>MERIGITSVLTKIKKGGANHTFDLTYRKEDGRLGRKENVRNRVGLETDTARPKRDLSSIAVESSQAGKLHLVDEHGQKFDLFICLLIKYNGTEIDHEK</sequence>
<dbReference type="EMBL" id="JACIBY010000029">
    <property type="protein sequence ID" value="MBB3842201.1"/>
    <property type="molecule type" value="Genomic_DNA"/>
</dbReference>